<name>A0A5B0DDT0_STRCR</name>
<dbReference type="RefSeq" id="WP_149517691.1">
    <property type="nucleotide sequence ID" value="NZ_VSJJ01000002.1"/>
</dbReference>
<dbReference type="GO" id="GO:0016758">
    <property type="term" value="F:hexosyltransferase activity"/>
    <property type="evidence" value="ECO:0007669"/>
    <property type="project" value="UniProtKB-ARBA"/>
</dbReference>
<proteinExistence type="predicted"/>
<dbReference type="Pfam" id="PF00535">
    <property type="entry name" value="Glycos_transf_2"/>
    <property type="match status" value="1"/>
</dbReference>
<dbReference type="EMBL" id="VSJJ01000002">
    <property type="protein sequence ID" value="KAA0964748.1"/>
    <property type="molecule type" value="Genomic_DNA"/>
</dbReference>
<dbReference type="Gene3D" id="3.90.550.10">
    <property type="entry name" value="Spore Coat Polysaccharide Biosynthesis Protein SpsA, Chain A"/>
    <property type="match status" value="1"/>
</dbReference>
<protein>
    <submittedName>
        <fullName evidence="2">Glycosyltransferase family 2 protein</fullName>
    </submittedName>
</protein>
<dbReference type="InterPro" id="IPR001173">
    <property type="entry name" value="Glyco_trans_2-like"/>
</dbReference>
<evidence type="ECO:0000259" key="1">
    <source>
        <dbReference type="Pfam" id="PF00535"/>
    </source>
</evidence>
<comment type="caution">
    <text evidence="2">The sequence shown here is derived from an EMBL/GenBank/DDBJ whole genome shotgun (WGS) entry which is preliminary data.</text>
</comment>
<dbReference type="FunFam" id="3.90.550.10:FF:000130">
    <property type="entry name" value="Family 2 glycosyl transferase"/>
    <property type="match status" value="1"/>
</dbReference>
<gene>
    <name evidence="2" type="ORF">FXF62_03730</name>
</gene>
<dbReference type="Proteomes" id="UP000323039">
    <property type="component" value="Unassembled WGS sequence"/>
</dbReference>
<accession>A0A5B0DDT0</accession>
<dbReference type="InterPro" id="IPR029044">
    <property type="entry name" value="Nucleotide-diphossugar_trans"/>
</dbReference>
<dbReference type="PANTHER" id="PTHR22916:SF3">
    <property type="entry name" value="UDP-GLCNAC:BETAGAL BETA-1,3-N-ACETYLGLUCOSAMINYLTRANSFERASE-LIKE PROTEIN 1"/>
    <property type="match status" value="1"/>
</dbReference>
<dbReference type="CDD" id="cd00761">
    <property type="entry name" value="Glyco_tranf_GTA_type"/>
    <property type="match status" value="1"/>
</dbReference>
<organism evidence="2 3">
    <name type="scientific">Streptococcus cristatus</name>
    <dbReference type="NCBI Taxonomy" id="45634"/>
    <lineage>
        <taxon>Bacteria</taxon>
        <taxon>Bacillati</taxon>
        <taxon>Bacillota</taxon>
        <taxon>Bacilli</taxon>
        <taxon>Lactobacillales</taxon>
        <taxon>Streptococcaceae</taxon>
        <taxon>Streptococcus</taxon>
    </lineage>
</organism>
<feature type="domain" description="Glycosyltransferase 2-like" evidence="1">
    <location>
        <begin position="7"/>
        <end position="137"/>
    </location>
</feature>
<keyword evidence="2" id="KW-0808">Transferase</keyword>
<sequence>MRDGLVSIITPTFNSANFIEETIKSVLSQTYPNWEMIIVDDCSCDNTEEVVSQYVREDKRIKYIRLEKNSGAAVARNKAMREAEGEYMAFLDSDDMWTAEKLSEQLSFMQENSISFSCTNYEQISESGEKTGRIIKTLSKANYNRILLDCPVGNSTVMYSVKELGKFEVPNIRKRNDDALWLQILKKTEYIYGLNQVLMQYRIRNNSISSNKISLIKYHWELYRDIEKLSILRSSFHILYWIFIKLVKIK</sequence>
<dbReference type="PANTHER" id="PTHR22916">
    <property type="entry name" value="GLYCOSYLTRANSFERASE"/>
    <property type="match status" value="1"/>
</dbReference>
<dbReference type="SUPFAM" id="SSF53448">
    <property type="entry name" value="Nucleotide-diphospho-sugar transferases"/>
    <property type="match status" value="1"/>
</dbReference>
<evidence type="ECO:0000313" key="2">
    <source>
        <dbReference type="EMBL" id="KAA0964748.1"/>
    </source>
</evidence>
<reference evidence="2 3" key="1">
    <citation type="submission" date="2019-08" db="EMBL/GenBank/DDBJ databases">
        <title>Genome sequence and analysis of Streptococcus cristatus strain S22 isolated from throat swab of children scarlet fever in Hangzhou, China.</title>
        <authorList>
            <person name="Huang Y."/>
            <person name="Xie L."/>
        </authorList>
    </citation>
    <scope>NUCLEOTIDE SEQUENCE [LARGE SCALE GENOMIC DNA]</scope>
    <source>
        <strain evidence="2 3">S22</strain>
    </source>
</reference>
<dbReference type="AlphaFoldDB" id="A0A5B0DDT0"/>
<evidence type="ECO:0000313" key="3">
    <source>
        <dbReference type="Proteomes" id="UP000323039"/>
    </source>
</evidence>